<proteinExistence type="predicted"/>
<evidence type="ECO:0000313" key="3">
    <source>
        <dbReference type="Proteomes" id="UP000249061"/>
    </source>
</evidence>
<comment type="caution">
    <text evidence="2">The sequence shown here is derived from an EMBL/GenBank/DDBJ whole genome shotgun (WGS) entry which is preliminary data.</text>
</comment>
<feature type="transmembrane region" description="Helical" evidence="1">
    <location>
        <begin position="90"/>
        <end position="112"/>
    </location>
</feature>
<evidence type="ECO:0000256" key="1">
    <source>
        <dbReference type="SAM" id="Phobius"/>
    </source>
</evidence>
<keyword evidence="1" id="KW-0472">Membrane</keyword>
<protein>
    <submittedName>
        <fullName evidence="2">Uncharacterized protein</fullName>
    </submittedName>
</protein>
<keyword evidence="1" id="KW-0812">Transmembrane</keyword>
<organism evidence="2 3">
    <name type="scientific">Archangium gephyra</name>
    <dbReference type="NCBI Taxonomy" id="48"/>
    <lineage>
        <taxon>Bacteria</taxon>
        <taxon>Pseudomonadati</taxon>
        <taxon>Myxococcota</taxon>
        <taxon>Myxococcia</taxon>
        <taxon>Myxococcales</taxon>
        <taxon>Cystobacterineae</taxon>
        <taxon>Archangiaceae</taxon>
        <taxon>Archangium</taxon>
    </lineage>
</organism>
<gene>
    <name evidence="2" type="ORF">DI536_07470</name>
</gene>
<dbReference type="AlphaFoldDB" id="A0A2W5VZE9"/>
<accession>A0A2W5VZE9</accession>
<reference evidence="2 3" key="1">
    <citation type="submission" date="2017-08" db="EMBL/GenBank/DDBJ databases">
        <title>Infants hospitalized years apart are colonized by the same room-sourced microbial strains.</title>
        <authorList>
            <person name="Brooks B."/>
            <person name="Olm M.R."/>
            <person name="Firek B.A."/>
            <person name="Baker R."/>
            <person name="Thomas B.C."/>
            <person name="Morowitz M.J."/>
            <person name="Banfield J.F."/>
        </authorList>
    </citation>
    <scope>NUCLEOTIDE SEQUENCE [LARGE SCALE GENOMIC DNA]</scope>
    <source>
        <strain evidence="2">S2_003_000_R2_14</strain>
    </source>
</reference>
<feature type="transmembrane region" description="Helical" evidence="1">
    <location>
        <begin position="21"/>
        <end position="44"/>
    </location>
</feature>
<evidence type="ECO:0000313" key="2">
    <source>
        <dbReference type="EMBL" id="PZR16121.1"/>
    </source>
</evidence>
<name>A0A2W5VZE9_9BACT</name>
<keyword evidence="1" id="KW-1133">Transmembrane helix</keyword>
<sequence length="193" mass="20393">MTTEAKKPSVFSRAEGGARQVVLQIGLGVAGFVIGGLFSAGVSARIAERFGYIENATIAFVLGWLLQRAWLLVIVPLFGWTIGRLTALPALRFAVVACVSGEVFSVLLYTAVNGFDALLDDPPQVLTRLVTLFIGMAITVSAVSDGRRAQREAQAEAAVIAEKNKAEYAEFLKQQEAATAPPAAGSESDPGSH</sequence>
<feature type="transmembrane region" description="Helical" evidence="1">
    <location>
        <begin position="56"/>
        <end position="78"/>
    </location>
</feature>
<dbReference type="EMBL" id="QFQP01000004">
    <property type="protein sequence ID" value="PZR16121.1"/>
    <property type="molecule type" value="Genomic_DNA"/>
</dbReference>
<dbReference type="Proteomes" id="UP000249061">
    <property type="component" value="Unassembled WGS sequence"/>
</dbReference>
<feature type="transmembrane region" description="Helical" evidence="1">
    <location>
        <begin position="124"/>
        <end position="143"/>
    </location>
</feature>